<reference evidence="9 10" key="1">
    <citation type="journal article" date="2009" name="Genome Res.">
        <title>Comparative genomics of protoploid Saccharomycetaceae.</title>
        <authorList>
            <consortium name="The Genolevures Consortium"/>
            <person name="Souciet J.-L."/>
            <person name="Dujon B."/>
            <person name="Gaillardin C."/>
            <person name="Johnston M."/>
            <person name="Baret P.V."/>
            <person name="Cliften P."/>
            <person name="Sherman D.J."/>
            <person name="Weissenbach J."/>
            <person name="Westhof E."/>
            <person name="Wincker P."/>
            <person name="Jubin C."/>
            <person name="Poulain J."/>
            <person name="Barbe V."/>
            <person name="Segurens B."/>
            <person name="Artiguenave F."/>
            <person name="Anthouard V."/>
            <person name="Vacherie B."/>
            <person name="Val M.-E."/>
            <person name="Fulton R.S."/>
            <person name="Minx P."/>
            <person name="Wilson R."/>
            <person name="Durrens P."/>
            <person name="Jean G."/>
            <person name="Marck C."/>
            <person name="Martin T."/>
            <person name="Nikolski M."/>
            <person name="Rolland T."/>
            <person name="Seret M.-L."/>
            <person name="Casaregola S."/>
            <person name="Despons L."/>
            <person name="Fairhead C."/>
            <person name="Fischer G."/>
            <person name="Lafontaine I."/>
            <person name="Leh V."/>
            <person name="Lemaire M."/>
            <person name="de Montigny J."/>
            <person name="Neuveglise C."/>
            <person name="Thierry A."/>
            <person name="Blanc-Lenfle I."/>
            <person name="Bleykasten C."/>
            <person name="Diffels J."/>
            <person name="Fritsch E."/>
            <person name="Frangeul L."/>
            <person name="Goeffon A."/>
            <person name="Jauniaux N."/>
            <person name="Kachouri-Lafond R."/>
            <person name="Payen C."/>
            <person name="Potier S."/>
            <person name="Pribylova L."/>
            <person name="Ozanne C."/>
            <person name="Richard G.-F."/>
            <person name="Sacerdot C."/>
            <person name="Straub M.-L."/>
            <person name="Talla E."/>
        </authorList>
    </citation>
    <scope>NUCLEOTIDE SEQUENCE [LARGE SCALE GENOMIC DNA]</scope>
    <source>
        <strain evidence="9 10">ATCC 2623 / CBS 732 / BCRC 21506 / NBRC 1130 / NCYC 568 / NRRL Y-229</strain>
    </source>
</reference>
<dbReference type="GO" id="GO:0008270">
    <property type="term" value="F:zinc ion binding"/>
    <property type="evidence" value="ECO:0007669"/>
    <property type="project" value="UniProtKB-KW"/>
</dbReference>
<feature type="compositionally biased region" description="Polar residues" evidence="7">
    <location>
        <begin position="499"/>
        <end position="549"/>
    </location>
</feature>
<dbReference type="InterPro" id="IPR000571">
    <property type="entry name" value="Znf_CCCH"/>
</dbReference>
<proteinExistence type="predicted"/>
<keyword evidence="4 6" id="KW-0862">Zinc</keyword>
<dbReference type="AlphaFoldDB" id="C5DT00"/>
<dbReference type="KEGG" id="zro:ZYRO0C04290g"/>
<keyword evidence="5" id="KW-0539">Nucleus</keyword>
<feature type="compositionally biased region" description="Polar residues" evidence="7">
    <location>
        <begin position="408"/>
        <end position="417"/>
    </location>
</feature>
<feature type="region of interest" description="Disordered" evidence="7">
    <location>
        <begin position="293"/>
        <end position="567"/>
    </location>
</feature>
<dbReference type="InterPro" id="IPR051767">
    <property type="entry name" value="Nucleoporin_NUP42"/>
</dbReference>
<feature type="domain" description="C3H1-type" evidence="8">
    <location>
        <begin position="5"/>
        <end position="32"/>
    </location>
</feature>
<gene>
    <name evidence="9" type="ordered locus">ZYRO0C04290g</name>
</gene>
<feature type="compositionally biased region" description="Polar residues" evidence="7">
    <location>
        <begin position="380"/>
        <end position="398"/>
    </location>
</feature>
<dbReference type="PANTHER" id="PTHR46527">
    <property type="entry name" value="NUCLEOPORIN-LIKE PROTEIN 2"/>
    <property type="match status" value="1"/>
</dbReference>
<dbReference type="SUPFAM" id="SSF90229">
    <property type="entry name" value="CCCH zinc finger"/>
    <property type="match status" value="1"/>
</dbReference>
<evidence type="ECO:0000256" key="3">
    <source>
        <dbReference type="ARBA" id="ARBA00022771"/>
    </source>
</evidence>
<feature type="region of interest" description="Disordered" evidence="7">
    <location>
        <begin position="186"/>
        <end position="225"/>
    </location>
</feature>
<dbReference type="Proteomes" id="UP000008536">
    <property type="component" value="Chromosome C"/>
</dbReference>
<keyword evidence="3 6" id="KW-0863">Zinc-finger</keyword>
<evidence type="ECO:0000313" key="9">
    <source>
        <dbReference type="EMBL" id="CAR26911.1"/>
    </source>
</evidence>
<dbReference type="Pfam" id="PF00642">
    <property type="entry name" value="zf-CCCH"/>
    <property type="match status" value="1"/>
</dbReference>
<evidence type="ECO:0000256" key="1">
    <source>
        <dbReference type="ARBA" id="ARBA00004123"/>
    </source>
</evidence>
<keyword evidence="10" id="KW-1185">Reference proteome</keyword>
<comment type="subcellular location">
    <subcellularLocation>
        <location evidence="1">Nucleus</location>
    </subcellularLocation>
</comment>
<dbReference type="InterPro" id="IPR036855">
    <property type="entry name" value="Znf_CCCH_sf"/>
</dbReference>
<evidence type="ECO:0000256" key="5">
    <source>
        <dbReference type="ARBA" id="ARBA00023242"/>
    </source>
</evidence>
<dbReference type="PANTHER" id="PTHR46527:SF1">
    <property type="entry name" value="NUCLEOPORIN NUP42"/>
    <property type="match status" value="1"/>
</dbReference>
<sequence>MSGFNTGRTPCRYFQQGRCNKGNSCKFAHVYSNGSGASGQGTGQSMSEAELLKSFINPSSLPKIARTINNDMKDAETFQLKPMASAYSYGSPCAVNLISGRDYSPEESRLDYYNAQRQGIMPQYMTQVSARESDMQECMNFTKAHTDWAARYLQVNTKQLTETGRRSIENEFINFPLDLTGTRSKSGSFGANPFTSPPSLNGGDSGAFGQPSFGGNTGNSSNSAFGTPSFGSSAFGGANTTTANNNTNAGSGGVFGQPAFGNTSNLGSSFGTSSVGSNPFTSNSGGSAFGKPAFGSAPGSSESAFGKPAFGSTTTPPASGGSAFGKPSFGSSAFGQSAFGANAQQQQQQQQPQQQPPSTAGSVFGQPPFGSNAAGAAPATGSSVFGQPSAGSQANATSAFGKPMFGSTPGQSNSTGASAFGQPNFKPSPFGASNNATQNASPFGTSAFTQNQSPFSNNTNTTNTTSTTSTAPFGSAPTSSSSPFSSLQQNQNQAKPEPISQTTFGSQTQPSSSPFGNAQQPSVAPFGSSTGPKSSPFSNVANPSISQPTAPKFTQGLPTEEDNVPANELDQKTLQQFQMDHFNLGEVPDIPPPLELIA</sequence>
<feature type="compositionally biased region" description="Low complexity" evidence="7">
    <location>
        <begin position="327"/>
        <end position="362"/>
    </location>
</feature>
<dbReference type="Gene3D" id="4.10.1000.10">
    <property type="entry name" value="Zinc finger, CCCH-type"/>
    <property type="match status" value="1"/>
</dbReference>
<evidence type="ECO:0000256" key="6">
    <source>
        <dbReference type="PROSITE-ProRule" id="PRU00723"/>
    </source>
</evidence>
<dbReference type="EMBL" id="CU928175">
    <property type="protein sequence ID" value="CAR26911.1"/>
    <property type="molecule type" value="Genomic_DNA"/>
</dbReference>
<evidence type="ECO:0000313" key="10">
    <source>
        <dbReference type="Proteomes" id="UP000008536"/>
    </source>
</evidence>
<dbReference type="InParanoid" id="C5DT00"/>
<feature type="compositionally biased region" description="Polar residues" evidence="7">
    <location>
        <begin position="431"/>
        <end position="448"/>
    </location>
</feature>
<dbReference type="SMART" id="SM00356">
    <property type="entry name" value="ZnF_C3H1"/>
    <property type="match status" value="1"/>
</dbReference>
<accession>C5DT00</accession>
<name>C5DT00_ZYGRC</name>
<protein>
    <submittedName>
        <fullName evidence="9">ZYRO0C04290p</fullName>
    </submittedName>
</protein>
<dbReference type="HOGENOM" id="CLU_456507_0_0_1"/>
<evidence type="ECO:0000256" key="7">
    <source>
        <dbReference type="SAM" id="MobiDB-lite"/>
    </source>
</evidence>
<dbReference type="GO" id="GO:0005634">
    <property type="term" value="C:nucleus"/>
    <property type="evidence" value="ECO:0007669"/>
    <property type="project" value="UniProtKB-SubCell"/>
</dbReference>
<organism evidence="9 10">
    <name type="scientific">Zygosaccharomyces rouxii (strain ATCC 2623 / CBS 732 / NBRC 1130 / NCYC 568 / NRRL Y-229)</name>
    <dbReference type="NCBI Taxonomy" id="559307"/>
    <lineage>
        <taxon>Eukaryota</taxon>
        <taxon>Fungi</taxon>
        <taxon>Dikarya</taxon>
        <taxon>Ascomycota</taxon>
        <taxon>Saccharomycotina</taxon>
        <taxon>Saccharomycetes</taxon>
        <taxon>Saccharomycetales</taxon>
        <taxon>Saccharomycetaceae</taxon>
        <taxon>Zygosaccharomyces</taxon>
    </lineage>
</organism>
<evidence type="ECO:0000256" key="2">
    <source>
        <dbReference type="ARBA" id="ARBA00022723"/>
    </source>
</evidence>
<feature type="compositionally biased region" description="Polar residues" evidence="7">
    <location>
        <begin position="186"/>
        <end position="199"/>
    </location>
</feature>
<evidence type="ECO:0000256" key="4">
    <source>
        <dbReference type="ARBA" id="ARBA00022833"/>
    </source>
</evidence>
<feature type="compositionally biased region" description="Low complexity" evidence="7">
    <location>
        <begin position="449"/>
        <end position="493"/>
    </location>
</feature>
<dbReference type="PROSITE" id="PS50103">
    <property type="entry name" value="ZF_C3H1"/>
    <property type="match status" value="1"/>
</dbReference>
<keyword evidence="2 6" id="KW-0479">Metal-binding</keyword>
<dbReference type="STRING" id="559307.C5DT00"/>
<evidence type="ECO:0000259" key="8">
    <source>
        <dbReference type="PROSITE" id="PS50103"/>
    </source>
</evidence>
<feature type="zinc finger region" description="C3H1-type" evidence="6">
    <location>
        <begin position="5"/>
        <end position="32"/>
    </location>
</feature>